<sequence length="278" mass="31774">MHPDSQLQDAVTKGFDPKLLYDPNLNHVDEPVRSILEEYSNIPADKILDHVRQLRDRAFKIFPYACIGKFSFLQLSIASSPLYPELLRRTKDGEKLLDLGCAFGQELRRLIYDGAPCSSLYGSDIRPEFLELGCDLFLDHDKMSDQLIGADITDDNSELVVRLKGELDMVYISLFLHVFDWDKQVEVAKQVLDLVTAKPGSLIVCRIMACRDQSAINATLGRMPYYYHDLSSWNRLWEKVQHDTSLQLDVQSWEQPDELAAKHPVEGVYVLGSSIRRK</sequence>
<comment type="similarity">
    <text evidence="4">Belongs to the class I-like SAM-binding methyltransferase superfamily.</text>
</comment>
<dbReference type="STRING" id="1429867.A0A0G4PQ49"/>
<dbReference type="GO" id="GO:0016740">
    <property type="term" value="F:transferase activity"/>
    <property type="evidence" value="ECO:0007669"/>
    <property type="project" value="UniProtKB-KW"/>
</dbReference>
<proteinExistence type="inferred from homology"/>
<dbReference type="Proteomes" id="UP000053732">
    <property type="component" value="Unassembled WGS sequence"/>
</dbReference>
<reference evidence="5 6" key="1">
    <citation type="journal article" date="2014" name="Nat. Commun.">
        <title>Multiple recent horizontal transfers of a large genomic region in cheese making fungi.</title>
        <authorList>
            <person name="Cheeseman K."/>
            <person name="Ropars J."/>
            <person name="Renault P."/>
            <person name="Dupont J."/>
            <person name="Gouzy J."/>
            <person name="Branca A."/>
            <person name="Abraham A.L."/>
            <person name="Ceppi M."/>
            <person name="Conseiller E."/>
            <person name="Debuchy R."/>
            <person name="Malagnac F."/>
            <person name="Goarin A."/>
            <person name="Silar P."/>
            <person name="Lacoste S."/>
            <person name="Sallet E."/>
            <person name="Bensimon A."/>
            <person name="Giraud T."/>
            <person name="Brygoo Y."/>
        </authorList>
    </citation>
    <scope>NUCLEOTIDE SEQUENCE [LARGE SCALE GENOMIC DNA]</scope>
    <source>
        <strain evidence="6">FM 013</strain>
    </source>
</reference>
<keyword evidence="3" id="KW-0949">S-adenosyl-L-methionine</keyword>
<accession>A0A0G4PQ49</accession>
<organism evidence="5 6">
    <name type="scientific">Penicillium camemberti (strain FM 013)</name>
    <dbReference type="NCBI Taxonomy" id="1429867"/>
    <lineage>
        <taxon>Eukaryota</taxon>
        <taxon>Fungi</taxon>
        <taxon>Dikarya</taxon>
        <taxon>Ascomycota</taxon>
        <taxon>Pezizomycotina</taxon>
        <taxon>Eurotiomycetes</taxon>
        <taxon>Eurotiomycetidae</taxon>
        <taxon>Eurotiales</taxon>
        <taxon>Aspergillaceae</taxon>
        <taxon>Penicillium</taxon>
    </lineage>
</organism>
<protein>
    <submittedName>
        <fullName evidence="5">Str. FM013</fullName>
    </submittedName>
</protein>
<evidence type="ECO:0000256" key="4">
    <source>
        <dbReference type="ARBA" id="ARBA00038314"/>
    </source>
</evidence>
<dbReference type="Gene3D" id="3.40.50.150">
    <property type="entry name" value="Vaccinia Virus protein VP39"/>
    <property type="match status" value="1"/>
</dbReference>
<dbReference type="AlphaFoldDB" id="A0A0G4PQ49"/>
<evidence type="ECO:0000313" key="6">
    <source>
        <dbReference type="Proteomes" id="UP000053732"/>
    </source>
</evidence>
<dbReference type="SUPFAM" id="SSF53335">
    <property type="entry name" value="S-adenosyl-L-methionine-dependent methyltransferases"/>
    <property type="match status" value="1"/>
</dbReference>
<evidence type="ECO:0000256" key="2">
    <source>
        <dbReference type="ARBA" id="ARBA00022679"/>
    </source>
</evidence>
<dbReference type="EMBL" id="HG793161">
    <property type="protein sequence ID" value="CRL28504.1"/>
    <property type="molecule type" value="Genomic_DNA"/>
</dbReference>
<keyword evidence="2" id="KW-0808">Transferase</keyword>
<dbReference type="PANTHER" id="PTHR35897:SF1">
    <property type="entry name" value="METHYLTRANSFERASE AUSD"/>
    <property type="match status" value="1"/>
</dbReference>
<gene>
    <name evidence="5" type="ORF">PCAMFM013_S028g000057</name>
</gene>
<dbReference type="PANTHER" id="PTHR35897">
    <property type="entry name" value="METHYLTRANSFERASE AUSD"/>
    <property type="match status" value="1"/>
</dbReference>
<name>A0A0G4PQ49_PENC3</name>
<evidence type="ECO:0000256" key="1">
    <source>
        <dbReference type="ARBA" id="ARBA00005179"/>
    </source>
</evidence>
<keyword evidence="6" id="KW-1185">Reference proteome</keyword>
<evidence type="ECO:0000256" key="3">
    <source>
        <dbReference type="ARBA" id="ARBA00022691"/>
    </source>
</evidence>
<dbReference type="InterPro" id="IPR029063">
    <property type="entry name" value="SAM-dependent_MTases_sf"/>
</dbReference>
<dbReference type="InterPro" id="IPR051654">
    <property type="entry name" value="Meroterpenoid_MTases"/>
</dbReference>
<comment type="pathway">
    <text evidence="1">Secondary metabolite biosynthesis.</text>
</comment>
<evidence type="ECO:0000313" key="5">
    <source>
        <dbReference type="EMBL" id="CRL28504.1"/>
    </source>
</evidence>